<sequence>MTSTSKGHHSLPSMTSRLGCVSARYVLYCAVLWLGEEGPSSVALCESGCEGGGEDPSGLVGLSGDS</sequence>
<dbReference type="AlphaFoldDB" id="A0A5B7EAU6"/>
<reference evidence="1 2" key="1">
    <citation type="submission" date="2019-05" db="EMBL/GenBank/DDBJ databases">
        <title>Another draft genome of Portunus trituberculatus and its Hox gene families provides insights of decapod evolution.</title>
        <authorList>
            <person name="Jeong J.-H."/>
            <person name="Song I."/>
            <person name="Kim S."/>
            <person name="Choi T."/>
            <person name="Kim D."/>
            <person name="Ryu S."/>
            <person name="Kim W."/>
        </authorList>
    </citation>
    <scope>NUCLEOTIDE SEQUENCE [LARGE SCALE GENOMIC DNA]</scope>
    <source>
        <tissue evidence="1">Muscle</tissue>
    </source>
</reference>
<accession>A0A5B7EAU6</accession>
<name>A0A5B7EAU6_PORTR</name>
<dbReference type="Proteomes" id="UP000324222">
    <property type="component" value="Unassembled WGS sequence"/>
</dbReference>
<evidence type="ECO:0000313" key="2">
    <source>
        <dbReference type="Proteomes" id="UP000324222"/>
    </source>
</evidence>
<protein>
    <submittedName>
        <fullName evidence="1">Uncharacterized protein</fullName>
    </submittedName>
</protein>
<organism evidence="1 2">
    <name type="scientific">Portunus trituberculatus</name>
    <name type="common">Swimming crab</name>
    <name type="synonym">Neptunus trituberculatus</name>
    <dbReference type="NCBI Taxonomy" id="210409"/>
    <lineage>
        <taxon>Eukaryota</taxon>
        <taxon>Metazoa</taxon>
        <taxon>Ecdysozoa</taxon>
        <taxon>Arthropoda</taxon>
        <taxon>Crustacea</taxon>
        <taxon>Multicrustacea</taxon>
        <taxon>Malacostraca</taxon>
        <taxon>Eumalacostraca</taxon>
        <taxon>Eucarida</taxon>
        <taxon>Decapoda</taxon>
        <taxon>Pleocyemata</taxon>
        <taxon>Brachyura</taxon>
        <taxon>Eubrachyura</taxon>
        <taxon>Portunoidea</taxon>
        <taxon>Portunidae</taxon>
        <taxon>Portuninae</taxon>
        <taxon>Portunus</taxon>
    </lineage>
</organism>
<comment type="caution">
    <text evidence="1">The sequence shown here is derived from an EMBL/GenBank/DDBJ whole genome shotgun (WGS) entry which is preliminary data.</text>
</comment>
<keyword evidence="2" id="KW-1185">Reference proteome</keyword>
<gene>
    <name evidence="1" type="ORF">E2C01_023548</name>
</gene>
<evidence type="ECO:0000313" key="1">
    <source>
        <dbReference type="EMBL" id="MPC30286.1"/>
    </source>
</evidence>
<proteinExistence type="predicted"/>
<dbReference type="EMBL" id="VSRR010002225">
    <property type="protein sequence ID" value="MPC30286.1"/>
    <property type="molecule type" value="Genomic_DNA"/>
</dbReference>